<dbReference type="EMBL" id="QEKO01000002">
    <property type="protein sequence ID" value="PVY62212.1"/>
    <property type="molecule type" value="Genomic_DNA"/>
</dbReference>
<comment type="caution">
    <text evidence="1">The sequence shown here is derived from an EMBL/GenBank/DDBJ whole genome shotgun (WGS) entry which is preliminary data.</text>
</comment>
<dbReference type="AlphaFoldDB" id="A0A2U1CMJ8"/>
<dbReference type="RefSeq" id="WP_116518199.1">
    <property type="nucleotide sequence ID" value="NZ_JACCEX010000002.1"/>
</dbReference>
<accession>A0A2U1CMJ8</accession>
<gene>
    <name evidence="1" type="ORF">C7440_1705</name>
</gene>
<keyword evidence="2" id="KW-1185">Reference proteome</keyword>
<reference evidence="1 2" key="1">
    <citation type="submission" date="2018-04" db="EMBL/GenBank/DDBJ databases">
        <title>Genomic Encyclopedia of Type Strains, Phase IV (KMG-IV): sequencing the most valuable type-strain genomes for metagenomic binning, comparative biology and taxonomic classification.</title>
        <authorList>
            <person name="Goeker M."/>
        </authorList>
    </citation>
    <scope>NUCLEOTIDE SEQUENCE [LARGE SCALE GENOMIC DNA]</scope>
    <source>
        <strain evidence="1 2">DSM 10065</strain>
    </source>
</reference>
<proteinExistence type="predicted"/>
<protein>
    <submittedName>
        <fullName evidence="1">Uncharacterized protein</fullName>
    </submittedName>
</protein>
<evidence type="ECO:0000313" key="1">
    <source>
        <dbReference type="EMBL" id="PVY62212.1"/>
    </source>
</evidence>
<evidence type="ECO:0000313" key="2">
    <source>
        <dbReference type="Proteomes" id="UP000246145"/>
    </source>
</evidence>
<organism evidence="1 2">
    <name type="scientific">Pusillimonas noertemannii</name>
    <dbReference type="NCBI Taxonomy" id="305977"/>
    <lineage>
        <taxon>Bacteria</taxon>
        <taxon>Pseudomonadati</taxon>
        <taxon>Pseudomonadota</taxon>
        <taxon>Betaproteobacteria</taxon>
        <taxon>Burkholderiales</taxon>
        <taxon>Alcaligenaceae</taxon>
        <taxon>Pusillimonas</taxon>
    </lineage>
</organism>
<dbReference type="OrthoDB" id="8906499at2"/>
<sequence>MEIKINLDLSAAVSNALAPENLAPILNKHVTEAITNAIRTATGYRSEFSEALEAQFKEHMPHGLGLDDVVKFQHVLNEALKGAVHGANFETVNAALAEAAKSALPEVPAMVSMSELLKMARESLTYEEGEAFYALYEESDHGYRHLYLDRNPKVGSASFGIYTRESNKYSADIALSFNKEGEVYSLKFRDGHVTPSSRPTVISRFDSILMAMYVGRTRLTVDMDADEVEYAAQEKYDD</sequence>
<name>A0A2U1CMJ8_9BURK</name>
<dbReference type="Proteomes" id="UP000246145">
    <property type="component" value="Unassembled WGS sequence"/>
</dbReference>